<accession>A0A9D1NG87</accession>
<comment type="caution">
    <text evidence="1">The sequence shown here is derived from an EMBL/GenBank/DDBJ whole genome shotgun (WGS) entry which is preliminary data.</text>
</comment>
<evidence type="ECO:0000313" key="2">
    <source>
        <dbReference type="Proteomes" id="UP000886743"/>
    </source>
</evidence>
<name>A0A9D1NG87_9FIRM</name>
<reference evidence="1" key="2">
    <citation type="journal article" date="2021" name="PeerJ">
        <title>Extensive microbial diversity within the chicken gut microbiome revealed by metagenomics and culture.</title>
        <authorList>
            <person name="Gilroy R."/>
            <person name="Ravi A."/>
            <person name="Getino M."/>
            <person name="Pursley I."/>
            <person name="Horton D.L."/>
            <person name="Alikhan N.F."/>
            <person name="Baker D."/>
            <person name="Gharbi K."/>
            <person name="Hall N."/>
            <person name="Watson M."/>
            <person name="Adriaenssens E.M."/>
            <person name="Foster-Nyarko E."/>
            <person name="Jarju S."/>
            <person name="Secka A."/>
            <person name="Antonio M."/>
            <person name="Oren A."/>
            <person name="Chaudhuri R.R."/>
            <person name="La Ragione R."/>
            <person name="Hildebrand F."/>
            <person name="Pallen M.J."/>
        </authorList>
    </citation>
    <scope>NUCLEOTIDE SEQUENCE</scope>
    <source>
        <strain evidence="1">4920</strain>
    </source>
</reference>
<gene>
    <name evidence="1" type="ORF">IAC74_01830</name>
</gene>
<protein>
    <submittedName>
        <fullName evidence="1">Uncharacterized protein</fullName>
    </submittedName>
</protein>
<organism evidence="1 2">
    <name type="scientific">Candidatus Aphodoplasma excrementigallinarum</name>
    <dbReference type="NCBI Taxonomy" id="2840673"/>
    <lineage>
        <taxon>Bacteria</taxon>
        <taxon>Bacillati</taxon>
        <taxon>Bacillota</taxon>
        <taxon>Clostridia</taxon>
        <taxon>Eubacteriales</taxon>
        <taxon>Candidatus Aphodoplasma</taxon>
    </lineage>
</organism>
<dbReference type="AlphaFoldDB" id="A0A9D1NG87"/>
<reference evidence="1" key="1">
    <citation type="submission" date="2020-10" db="EMBL/GenBank/DDBJ databases">
        <authorList>
            <person name="Gilroy R."/>
        </authorList>
    </citation>
    <scope>NUCLEOTIDE SEQUENCE</scope>
    <source>
        <strain evidence="1">4920</strain>
    </source>
</reference>
<evidence type="ECO:0000313" key="1">
    <source>
        <dbReference type="EMBL" id="HIV02286.1"/>
    </source>
</evidence>
<dbReference type="Proteomes" id="UP000886743">
    <property type="component" value="Unassembled WGS sequence"/>
</dbReference>
<proteinExistence type="predicted"/>
<dbReference type="EMBL" id="DVOF01000056">
    <property type="protein sequence ID" value="HIV02286.1"/>
    <property type="molecule type" value="Genomic_DNA"/>
</dbReference>
<sequence>MALYFDSAPAEQQYTLSSFQGADFTTQPSKVEPAYSPDMKNMLQNQNGYIEKRTGTRRILEAEGAINGIFSYDCPETGQTYRLIHIGTSLYQFTFNEDRSINLGSVLLTGLADKKSRGFTFGGACYLLGAGYVRIGYDEMAGALCYGFVNQASSVRSADTAPEIITGRSRSTLRMGPKLDGTAHDYCGHNALKRIVFAQDRYFFDGGTNPDRLYITGPEYKNRIRVDSLYMEDQTRGYFLVSEKQYSVKSDAGGLYVELSRTTIDVESSYFCAPYVIVEYDNSVYAPTVVTGRMPLRIGEVGGDVIDSDGQVTQDFIPFTGETLESANLASGLRSIDFYFDPKADNGFWGVNGTRGMRLYLTDALEGHVTGIYIDGVPVQSYHDSSGTEIVYSYRAQFADLAKSVFTEFTQEHVIHVTYVLTGEERDVIDNCSIYALYGGSNDTRAFLSGNAEYPARDFASGLYDASYFPDTGYTDVGAEESAIVGYHKLYGNLIIVKDGRGNDSAQYLRSFSLAEDGAGNVTPLFTVKQGNISYGASCVSSFKNVGGIPLYIGPDGVFAISGTNVENQNNTESVSRRVNGRLLNEPLQEAVCVSAGRRYYVFVGNHAYVCDVENGFIWAYFDDLPAVRCAWADGDMLCVGTDDGIVSRFMQPEEAGAYYDDVAVDGSVENARAIEAVWEIPQTVLGSYTNYKTIRNCYVTCMPYGRSGVKVYYNSNDDYRDWVLAENIDMFSFEDIDFSRFTFRTIAAPFVFATCVKAKNVYVFGLRLVNDTPGEPFGFLAVSIKYRIGKYVK</sequence>